<comment type="caution">
    <text evidence="4">The sequence shown here is derived from an EMBL/GenBank/DDBJ whole genome shotgun (WGS) entry which is preliminary data.</text>
</comment>
<keyword evidence="1 2" id="KW-0238">DNA-binding</keyword>
<evidence type="ECO:0000256" key="2">
    <source>
        <dbReference type="PROSITE-ProRule" id="PRU00335"/>
    </source>
</evidence>
<dbReference type="EMBL" id="JBELQD010000037">
    <property type="protein sequence ID" value="MER2291097.1"/>
    <property type="molecule type" value="Genomic_DNA"/>
</dbReference>
<dbReference type="SUPFAM" id="SSF46689">
    <property type="entry name" value="Homeodomain-like"/>
    <property type="match status" value="1"/>
</dbReference>
<dbReference type="RefSeq" id="WP_350380396.1">
    <property type="nucleotide sequence ID" value="NZ_JBELQD010000037.1"/>
</dbReference>
<reference evidence="4" key="1">
    <citation type="submission" date="2024-06" db="EMBL/GenBank/DDBJ databases">
        <authorList>
            <person name="Campbell A.G."/>
        </authorList>
    </citation>
    <scope>NUCLEOTIDE SEQUENCE</scope>
    <source>
        <strain evidence="4">EM17</strain>
    </source>
</reference>
<feature type="domain" description="HTH tetR-type" evidence="3">
    <location>
        <begin position="2"/>
        <end position="62"/>
    </location>
</feature>
<proteinExistence type="predicted"/>
<evidence type="ECO:0000259" key="3">
    <source>
        <dbReference type="PROSITE" id="PS50977"/>
    </source>
</evidence>
<dbReference type="Gene3D" id="1.10.357.10">
    <property type="entry name" value="Tetracycline Repressor, domain 2"/>
    <property type="match status" value="1"/>
</dbReference>
<sequence length="81" mass="8798">MEEARAKLVQAARRAFAIEGYDAASMGELTAEVGLTRGALYHNVDDRKGPLQTVSDQIDAGMADRLRSVGERTGYAWGLLE</sequence>
<accession>A0ABV1R8X0</accession>
<organism evidence="4 5">
    <name type="scientific">Methylobacterium brachiatum</name>
    <dbReference type="NCBI Taxonomy" id="269660"/>
    <lineage>
        <taxon>Bacteria</taxon>
        <taxon>Pseudomonadati</taxon>
        <taxon>Pseudomonadota</taxon>
        <taxon>Alphaproteobacteria</taxon>
        <taxon>Hyphomicrobiales</taxon>
        <taxon>Methylobacteriaceae</taxon>
        <taxon>Methylobacterium</taxon>
    </lineage>
</organism>
<dbReference type="Pfam" id="PF00440">
    <property type="entry name" value="TetR_N"/>
    <property type="match status" value="1"/>
</dbReference>
<dbReference type="InterPro" id="IPR009057">
    <property type="entry name" value="Homeodomain-like_sf"/>
</dbReference>
<evidence type="ECO:0000256" key="1">
    <source>
        <dbReference type="ARBA" id="ARBA00023125"/>
    </source>
</evidence>
<keyword evidence="5" id="KW-1185">Reference proteome</keyword>
<feature type="DNA-binding region" description="H-T-H motif" evidence="2">
    <location>
        <begin position="25"/>
        <end position="44"/>
    </location>
</feature>
<evidence type="ECO:0000313" key="5">
    <source>
        <dbReference type="Proteomes" id="UP001432995"/>
    </source>
</evidence>
<protein>
    <submittedName>
        <fullName evidence="4">Helix-turn-helix domain-containing protein</fullName>
    </submittedName>
</protein>
<dbReference type="InterPro" id="IPR001647">
    <property type="entry name" value="HTH_TetR"/>
</dbReference>
<gene>
    <name evidence="4" type="ORF">ABS770_22870</name>
</gene>
<dbReference type="Proteomes" id="UP001432995">
    <property type="component" value="Unassembled WGS sequence"/>
</dbReference>
<dbReference type="PROSITE" id="PS50977">
    <property type="entry name" value="HTH_TETR_2"/>
    <property type="match status" value="1"/>
</dbReference>
<name>A0ABV1R8X0_9HYPH</name>
<evidence type="ECO:0000313" key="4">
    <source>
        <dbReference type="EMBL" id="MER2291097.1"/>
    </source>
</evidence>